<sequence>MSIPPQTIRVKRKATDESPVSFLRVQENKRHRTEAFVYRRQEERPKFAENIPAEPPKPVIHSSQPHTKTTTFQSSETPKPNTNELVSDNGATQEPVGSSTTETASSDPVKSEPRQFRMSRKEMMGGASQLARVHGGITKKRSTTALFVERKIKRISARPLQKLQAAANTPAPVEMEVDKPEPRKFKKPGVSKLTIKKKENAQIYKADIPKSMTDRWNVDMDKLAVEMNAYAMEQIGLNIQKANDEKQSEGPAKVQHKFKPKPTSRYAERHPDVTQEQADVDMMDMDPDISDSDDGDYIIETYERVPASKLGEHVPSHTVGVIVFEDEPELEFFYGDDGDSDVEWAEDEEDENAENYYAADYPEDEVASDDEYGNNPYSFRNGNASDLEEYDLDDVDDDAALSDQDGGNEFTKSGVYKTYIGRVGARRFGSGRETNPFGDRYMDSTS</sequence>
<gene>
    <name evidence="1" type="ORF">F4821DRAFT_225797</name>
</gene>
<protein>
    <submittedName>
        <fullName evidence="1">Uncharacterized protein</fullName>
    </submittedName>
</protein>
<accession>A0ACC0DGI6</accession>
<organism evidence="1 2">
    <name type="scientific">Hypoxylon rubiginosum</name>
    <dbReference type="NCBI Taxonomy" id="110542"/>
    <lineage>
        <taxon>Eukaryota</taxon>
        <taxon>Fungi</taxon>
        <taxon>Dikarya</taxon>
        <taxon>Ascomycota</taxon>
        <taxon>Pezizomycotina</taxon>
        <taxon>Sordariomycetes</taxon>
        <taxon>Xylariomycetidae</taxon>
        <taxon>Xylariales</taxon>
        <taxon>Hypoxylaceae</taxon>
        <taxon>Hypoxylon</taxon>
    </lineage>
</organism>
<name>A0ACC0DGI6_9PEZI</name>
<reference evidence="1 2" key="1">
    <citation type="journal article" date="2022" name="New Phytol.">
        <title>Ecological generalism drives hyperdiversity of secondary metabolite gene clusters in xylarialean endophytes.</title>
        <authorList>
            <person name="Franco M.E.E."/>
            <person name="Wisecaver J.H."/>
            <person name="Arnold A.E."/>
            <person name="Ju Y.M."/>
            <person name="Slot J.C."/>
            <person name="Ahrendt S."/>
            <person name="Moore L.P."/>
            <person name="Eastman K.E."/>
            <person name="Scott K."/>
            <person name="Konkel Z."/>
            <person name="Mondo S.J."/>
            <person name="Kuo A."/>
            <person name="Hayes R.D."/>
            <person name="Haridas S."/>
            <person name="Andreopoulos B."/>
            <person name="Riley R."/>
            <person name="LaButti K."/>
            <person name="Pangilinan J."/>
            <person name="Lipzen A."/>
            <person name="Amirebrahimi M."/>
            <person name="Yan J."/>
            <person name="Adam C."/>
            <person name="Keymanesh K."/>
            <person name="Ng V."/>
            <person name="Louie K."/>
            <person name="Northen T."/>
            <person name="Drula E."/>
            <person name="Henrissat B."/>
            <person name="Hsieh H.M."/>
            <person name="Youens-Clark K."/>
            <person name="Lutzoni F."/>
            <person name="Miadlikowska J."/>
            <person name="Eastwood D.C."/>
            <person name="Hamelin R.C."/>
            <person name="Grigoriev I.V."/>
            <person name="U'Ren J.M."/>
        </authorList>
    </citation>
    <scope>NUCLEOTIDE SEQUENCE [LARGE SCALE GENOMIC DNA]</scope>
    <source>
        <strain evidence="1 2">ER1909</strain>
    </source>
</reference>
<comment type="caution">
    <text evidence="1">The sequence shown here is derived from an EMBL/GenBank/DDBJ whole genome shotgun (WGS) entry which is preliminary data.</text>
</comment>
<proteinExistence type="predicted"/>
<dbReference type="EMBL" id="MU394285">
    <property type="protein sequence ID" value="KAI6091884.1"/>
    <property type="molecule type" value="Genomic_DNA"/>
</dbReference>
<evidence type="ECO:0000313" key="1">
    <source>
        <dbReference type="EMBL" id="KAI6091884.1"/>
    </source>
</evidence>
<dbReference type="Proteomes" id="UP001497680">
    <property type="component" value="Unassembled WGS sequence"/>
</dbReference>
<evidence type="ECO:0000313" key="2">
    <source>
        <dbReference type="Proteomes" id="UP001497680"/>
    </source>
</evidence>
<keyword evidence="2" id="KW-1185">Reference proteome</keyword>